<dbReference type="SMART" id="SM00342">
    <property type="entry name" value="HTH_ARAC"/>
    <property type="match status" value="1"/>
</dbReference>
<dbReference type="Gene3D" id="1.10.10.60">
    <property type="entry name" value="Homeodomain-like"/>
    <property type="match status" value="1"/>
</dbReference>
<evidence type="ECO:0000256" key="2">
    <source>
        <dbReference type="ARBA" id="ARBA00023125"/>
    </source>
</evidence>
<dbReference type="PRINTS" id="PR00032">
    <property type="entry name" value="HTHARAC"/>
</dbReference>
<organism evidence="5 6">
    <name type="scientific">Neokomagataea anthophila</name>
    <dbReference type="NCBI Taxonomy" id="2826925"/>
    <lineage>
        <taxon>Bacteria</taxon>
        <taxon>Pseudomonadati</taxon>
        <taxon>Pseudomonadota</taxon>
        <taxon>Alphaproteobacteria</taxon>
        <taxon>Acetobacterales</taxon>
        <taxon>Acetobacteraceae</taxon>
        <taxon>Neokomagataea</taxon>
    </lineage>
</organism>
<sequence length="264" mass="29784">MCAKPSLIFSEIESLDANCPWLLGGHMQQKTRRIANPHAHSRGQILGVRHGIMAVRTESAYWLVGPGQALWLPPLLEHKARSHGAIQGWSLFIAPSRSNILPEDPFLIRCTSLLMAQAERLSHCASGLVWNDVHARLAESFWDELLVLPHASVSLPFPQDVRLRRVVDALSENPSDRREQQDWAYEASMSVRSFVRYFRQETGMSFSAWRQRLRIINAQERLASGEAVTRVALDVGYESIGAFSATFRKITGCTPKEYSIKMCI</sequence>
<dbReference type="InterPro" id="IPR018060">
    <property type="entry name" value="HTH_AraC"/>
</dbReference>
<accession>A0ABS5E4S5</accession>
<evidence type="ECO:0000259" key="4">
    <source>
        <dbReference type="PROSITE" id="PS01124"/>
    </source>
</evidence>
<name>A0ABS5E4S5_9PROT</name>
<dbReference type="PANTHER" id="PTHR11019:SF199">
    <property type="entry name" value="HTH-TYPE TRANSCRIPTIONAL REGULATOR NIMR"/>
    <property type="match status" value="1"/>
</dbReference>
<keyword evidence="2" id="KW-0238">DNA-binding</keyword>
<dbReference type="InterPro" id="IPR020449">
    <property type="entry name" value="Tscrpt_reg_AraC-type_HTH"/>
</dbReference>
<dbReference type="CDD" id="cd06124">
    <property type="entry name" value="cupin_NimR-like_N"/>
    <property type="match status" value="1"/>
</dbReference>
<comment type="caution">
    <text evidence="5">The sequence shown here is derived from an EMBL/GenBank/DDBJ whole genome shotgun (WGS) entry which is preliminary data.</text>
</comment>
<evidence type="ECO:0000256" key="3">
    <source>
        <dbReference type="ARBA" id="ARBA00023163"/>
    </source>
</evidence>
<dbReference type="Proteomes" id="UP000677812">
    <property type="component" value="Unassembled WGS sequence"/>
</dbReference>
<dbReference type="InterPro" id="IPR009057">
    <property type="entry name" value="Homeodomain-like_sf"/>
</dbReference>
<protein>
    <submittedName>
        <fullName evidence="5">Helix-turn-helix transcriptional regulator</fullName>
    </submittedName>
</protein>
<evidence type="ECO:0000313" key="5">
    <source>
        <dbReference type="EMBL" id="MBR0558899.1"/>
    </source>
</evidence>
<evidence type="ECO:0000313" key="6">
    <source>
        <dbReference type="Proteomes" id="UP000677812"/>
    </source>
</evidence>
<dbReference type="PANTHER" id="PTHR11019">
    <property type="entry name" value="HTH-TYPE TRANSCRIPTIONAL REGULATOR NIMR"/>
    <property type="match status" value="1"/>
</dbReference>
<dbReference type="InterPro" id="IPR011051">
    <property type="entry name" value="RmlC_Cupin_sf"/>
</dbReference>
<dbReference type="EMBL" id="JAGRQH010000001">
    <property type="protein sequence ID" value="MBR0558899.1"/>
    <property type="molecule type" value="Genomic_DNA"/>
</dbReference>
<reference evidence="5 6" key="1">
    <citation type="submission" date="2021-04" db="EMBL/GenBank/DDBJ databases">
        <title>The complete genome sequence of Neokomagataea sp. TBRC 2177.</title>
        <authorList>
            <person name="Charoenyingcharoen P."/>
            <person name="Yukphan P."/>
        </authorList>
    </citation>
    <scope>NUCLEOTIDE SEQUENCE [LARGE SCALE GENOMIC DNA]</scope>
    <source>
        <strain evidence="5 6">TBRC 2177</strain>
    </source>
</reference>
<dbReference type="Pfam" id="PF12833">
    <property type="entry name" value="HTH_18"/>
    <property type="match status" value="1"/>
</dbReference>
<evidence type="ECO:0000256" key="1">
    <source>
        <dbReference type="ARBA" id="ARBA00023015"/>
    </source>
</evidence>
<dbReference type="SUPFAM" id="SSF46689">
    <property type="entry name" value="Homeodomain-like"/>
    <property type="match status" value="2"/>
</dbReference>
<dbReference type="SUPFAM" id="SSF51182">
    <property type="entry name" value="RmlC-like cupins"/>
    <property type="match status" value="1"/>
</dbReference>
<dbReference type="PROSITE" id="PS00041">
    <property type="entry name" value="HTH_ARAC_FAMILY_1"/>
    <property type="match status" value="1"/>
</dbReference>
<keyword evidence="1" id="KW-0805">Transcription regulation</keyword>
<gene>
    <name evidence="5" type="ORF">KB213_02325</name>
</gene>
<dbReference type="InterPro" id="IPR018062">
    <property type="entry name" value="HTH_AraC-typ_CS"/>
</dbReference>
<dbReference type="PROSITE" id="PS01124">
    <property type="entry name" value="HTH_ARAC_FAMILY_2"/>
    <property type="match status" value="1"/>
</dbReference>
<keyword evidence="3" id="KW-0804">Transcription</keyword>
<proteinExistence type="predicted"/>
<keyword evidence="6" id="KW-1185">Reference proteome</keyword>
<feature type="domain" description="HTH araC/xylS-type" evidence="4">
    <location>
        <begin position="164"/>
        <end position="261"/>
    </location>
</feature>